<name>A0A365GWJ9_9ACTN</name>
<dbReference type="InterPro" id="IPR002645">
    <property type="entry name" value="STAS_dom"/>
</dbReference>
<evidence type="ECO:0000259" key="3">
    <source>
        <dbReference type="PROSITE" id="PS50801"/>
    </source>
</evidence>
<dbReference type="AlphaFoldDB" id="A0A365GWJ9"/>
<evidence type="ECO:0000313" key="4">
    <source>
        <dbReference type="EMBL" id="RAY11195.1"/>
    </source>
</evidence>
<proteinExistence type="inferred from homology"/>
<dbReference type="NCBIfam" id="TIGR00377">
    <property type="entry name" value="ant_ant_sig"/>
    <property type="match status" value="1"/>
</dbReference>
<comment type="similarity">
    <text evidence="1 2">Belongs to the anti-sigma-factor antagonist family.</text>
</comment>
<reference evidence="4 5" key="1">
    <citation type="submission" date="2018-06" db="EMBL/GenBank/DDBJ databases">
        <title>Actinomadura craniellae sp. nov. isolated from marine sponge Craniella sp.</title>
        <authorList>
            <person name="Li L."/>
            <person name="Xu Q.H."/>
            <person name="Lin H.W."/>
            <person name="Lu Y.H."/>
        </authorList>
    </citation>
    <scope>NUCLEOTIDE SEQUENCE [LARGE SCALE GENOMIC DNA]</scope>
    <source>
        <strain evidence="4 5">LHW63021</strain>
    </source>
</reference>
<comment type="caution">
    <text evidence="4">The sequence shown here is derived from an EMBL/GenBank/DDBJ whole genome shotgun (WGS) entry which is preliminary data.</text>
</comment>
<organism evidence="4 5">
    <name type="scientific">Actinomadura craniellae</name>
    <dbReference type="NCBI Taxonomy" id="2231787"/>
    <lineage>
        <taxon>Bacteria</taxon>
        <taxon>Bacillati</taxon>
        <taxon>Actinomycetota</taxon>
        <taxon>Actinomycetes</taxon>
        <taxon>Streptosporangiales</taxon>
        <taxon>Thermomonosporaceae</taxon>
        <taxon>Actinomadura</taxon>
    </lineage>
</organism>
<evidence type="ECO:0000313" key="5">
    <source>
        <dbReference type="Proteomes" id="UP000251891"/>
    </source>
</evidence>
<dbReference type="InterPro" id="IPR003658">
    <property type="entry name" value="Anti-sigma_ant"/>
</dbReference>
<keyword evidence="5" id="KW-1185">Reference proteome</keyword>
<evidence type="ECO:0000256" key="2">
    <source>
        <dbReference type="RuleBase" id="RU003749"/>
    </source>
</evidence>
<dbReference type="CDD" id="cd07043">
    <property type="entry name" value="STAS_anti-anti-sigma_factors"/>
    <property type="match status" value="1"/>
</dbReference>
<gene>
    <name evidence="4" type="ORF">DPM19_31030</name>
</gene>
<accession>A0A365GWJ9</accession>
<sequence>MSAISCTIFREAQYGSRGVRAVKHQPSTVKPELTVHLGLHGRSVVVRIGGELDLATAATLDDAVGQAVSLVEPPNVIIDLGDLTFCDSTGLDAFIRAARSVEALGGRMILTDVPPVCTKILRITGLDRFFTIRAGTAEALDELP</sequence>
<dbReference type="Gene3D" id="3.30.750.24">
    <property type="entry name" value="STAS domain"/>
    <property type="match status" value="1"/>
</dbReference>
<evidence type="ECO:0000256" key="1">
    <source>
        <dbReference type="ARBA" id="ARBA00009013"/>
    </source>
</evidence>
<dbReference type="Pfam" id="PF01740">
    <property type="entry name" value="STAS"/>
    <property type="match status" value="1"/>
</dbReference>
<dbReference type="PANTHER" id="PTHR33495:SF2">
    <property type="entry name" value="ANTI-SIGMA FACTOR ANTAGONIST TM_1081-RELATED"/>
    <property type="match status" value="1"/>
</dbReference>
<dbReference type="InterPro" id="IPR036513">
    <property type="entry name" value="STAS_dom_sf"/>
</dbReference>
<dbReference type="SUPFAM" id="SSF52091">
    <property type="entry name" value="SpoIIaa-like"/>
    <property type="match status" value="1"/>
</dbReference>
<dbReference type="PANTHER" id="PTHR33495">
    <property type="entry name" value="ANTI-SIGMA FACTOR ANTAGONIST TM_1081-RELATED-RELATED"/>
    <property type="match status" value="1"/>
</dbReference>
<protein>
    <recommendedName>
        <fullName evidence="2">Anti-sigma factor antagonist</fullName>
    </recommendedName>
</protein>
<dbReference type="GO" id="GO:0043856">
    <property type="term" value="F:anti-sigma factor antagonist activity"/>
    <property type="evidence" value="ECO:0007669"/>
    <property type="project" value="InterPro"/>
</dbReference>
<dbReference type="PROSITE" id="PS50801">
    <property type="entry name" value="STAS"/>
    <property type="match status" value="1"/>
</dbReference>
<dbReference type="EMBL" id="QLYX01000020">
    <property type="protein sequence ID" value="RAY11195.1"/>
    <property type="molecule type" value="Genomic_DNA"/>
</dbReference>
<dbReference type="Proteomes" id="UP000251891">
    <property type="component" value="Unassembled WGS sequence"/>
</dbReference>
<feature type="domain" description="STAS" evidence="3">
    <location>
        <begin position="44"/>
        <end position="143"/>
    </location>
</feature>